<reference evidence="1 2" key="1">
    <citation type="submission" date="2011-10" db="EMBL/GenBank/DDBJ databases">
        <title>The Improved High-Quality Draft genome of Methanoplanus limicola DSM 2279.</title>
        <authorList>
            <consortium name="US DOE Joint Genome Institute (JGI-PGF)"/>
            <person name="Lucas S."/>
            <person name="Copeland A."/>
            <person name="Lapidus A."/>
            <person name="Glavina del Rio T."/>
            <person name="Dalin E."/>
            <person name="Tice H."/>
            <person name="Bruce D."/>
            <person name="Goodwin L."/>
            <person name="Pitluck S."/>
            <person name="Peters L."/>
            <person name="Mikhailova N."/>
            <person name="Lu M."/>
            <person name="Kyrpides N."/>
            <person name="Mavromatis K."/>
            <person name="Ivanova N."/>
            <person name="Markowitz V."/>
            <person name="Cheng J.-F."/>
            <person name="Hugenholtz P."/>
            <person name="Woyke T."/>
            <person name="Wu D."/>
            <person name="Wirth R."/>
            <person name="Brambilla E.-M."/>
            <person name="Klenk H.-P."/>
            <person name="Eisen J.A."/>
        </authorList>
    </citation>
    <scope>NUCLEOTIDE SEQUENCE [LARGE SCALE GENOMIC DNA]</scope>
    <source>
        <strain evidence="1 2">DSM 2279</strain>
    </source>
</reference>
<dbReference type="STRING" id="937775.Metlim_2291"/>
<gene>
    <name evidence="1" type="ORF">Metlim_2291</name>
</gene>
<accession>H1Z202</accession>
<evidence type="ECO:0000313" key="1">
    <source>
        <dbReference type="EMBL" id="EHQ36347.1"/>
    </source>
</evidence>
<dbReference type="PROSITE" id="PS51257">
    <property type="entry name" value="PROKAR_LIPOPROTEIN"/>
    <property type="match status" value="1"/>
</dbReference>
<dbReference type="InParanoid" id="H1Z202"/>
<evidence type="ECO:0008006" key="3">
    <source>
        <dbReference type="Google" id="ProtNLM"/>
    </source>
</evidence>
<name>H1Z202_9EURY</name>
<keyword evidence="2" id="KW-1185">Reference proteome</keyword>
<dbReference type="EMBL" id="CM001436">
    <property type="protein sequence ID" value="EHQ36347.1"/>
    <property type="molecule type" value="Genomic_DNA"/>
</dbReference>
<sequence length="156" mass="17146">MNKKLLLLVLSVFLTGIILSAGCMGASSDGNEDKISQFEDKYGAQKVELYHFHTNNQCYSCVLLGELANETVHTFYQDSLDSGKLVFDHINIDDENNSQVVNKYEAAGSSLIIGVYGKNGEFYKENLAGALYRINSPNSFADYMKTILSPLLGGSI</sequence>
<dbReference type="AlphaFoldDB" id="H1Z202"/>
<protein>
    <recommendedName>
        <fullName evidence="3">Thioredoxin domain-containing protein</fullName>
    </recommendedName>
</protein>
<organism evidence="1 2">
    <name type="scientific">Methanoplanus limicola DSM 2279</name>
    <dbReference type="NCBI Taxonomy" id="937775"/>
    <lineage>
        <taxon>Archaea</taxon>
        <taxon>Methanobacteriati</taxon>
        <taxon>Methanobacteriota</taxon>
        <taxon>Stenosarchaea group</taxon>
        <taxon>Methanomicrobia</taxon>
        <taxon>Methanomicrobiales</taxon>
        <taxon>Methanomicrobiaceae</taxon>
        <taxon>Methanoplanus</taxon>
    </lineage>
</organism>
<dbReference type="NCBIfam" id="NF040494">
    <property type="entry name" value="nitrored_ArsF"/>
    <property type="match status" value="1"/>
</dbReference>
<evidence type="ECO:0000313" key="2">
    <source>
        <dbReference type="Proteomes" id="UP000005741"/>
    </source>
</evidence>
<dbReference type="Proteomes" id="UP000005741">
    <property type="component" value="Chromosome"/>
</dbReference>
<dbReference type="InterPro" id="IPR047698">
    <property type="entry name" value="ArsF-like"/>
</dbReference>
<proteinExistence type="predicted"/>
<dbReference type="HOGENOM" id="CLU_128577_0_0_2"/>